<evidence type="ECO:0000313" key="1">
    <source>
        <dbReference type="EMBL" id="KZP28010.1"/>
    </source>
</evidence>
<sequence length="286" mass="31428">MNQACSLSKCEKGRGNSRFAYGGWHVSSSSNPRWRSVYWWSRHGKAVKLYPSVARGGTNFVLVYNNVPLRHEAYGRTKLVSVPYPVTTSYETQWKKLNRRRSRDEDYDGDHVRVDVFLSSSHLPERVALGVLVQRALVVTGWAESKPATLLEDVEARTPMSERTVRRNKELVGEGNVNVTTDDAEGSVDGLVAGEVAGRVERESNVDSPSALVRRSSSWCGSYEGCSGRIVGRSATDTPPTAWPAPTSALHSATSSAPHVTADFTETTLGRTHLARVLGSPAQWQL</sequence>
<dbReference type="Proteomes" id="UP000076532">
    <property type="component" value="Unassembled WGS sequence"/>
</dbReference>
<evidence type="ECO:0000313" key="2">
    <source>
        <dbReference type="Proteomes" id="UP000076532"/>
    </source>
</evidence>
<accession>A0A166R8A1</accession>
<reference evidence="1 2" key="1">
    <citation type="journal article" date="2016" name="Mol. Biol. Evol.">
        <title>Comparative Genomics of Early-Diverging Mushroom-Forming Fungi Provides Insights into the Origins of Lignocellulose Decay Capabilities.</title>
        <authorList>
            <person name="Nagy L.G."/>
            <person name="Riley R."/>
            <person name="Tritt A."/>
            <person name="Adam C."/>
            <person name="Daum C."/>
            <person name="Floudas D."/>
            <person name="Sun H."/>
            <person name="Yadav J.S."/>
            <person name="Pangilinan J."/>
            <person name="Larsson K.H."/>
            <person name="Matsuura K."/>
            <person name="Barry K."/>
            <person name="Labutti K."/>
            <person name="Kuo R."/>
            <person name="Ohm R.A."/>
            <person name="Bhattacharya S.S."/>
            <person name="Shirouzu T."/>
            <person name="Yoshinaga Y."/>
            <person name="Martin F.M."/>
            <person name="Grigoriev I.V."/>
            <person name="Hibbett D.S."/>
        </authorList>
    </citation>
    <scope>NUCLEOTIDE SEQUENCE [LARGE SCALE GENOMIC DNA]</scope>
    <source>
        <strain evidence="1 2">CBS 109695</strain>
    </source>
</reference>
<name>A0A166R8A1_9AGAM</name>
<protein>
    <submittedName>
        <fullName evidence="1">Uncharacterized protein</fullName>
    </submittedName>
</protein>
<gene>
    <name evidence="1" type="ORF">FIBSPDRAFT_886226</name>
</gene>
<keyword evidence="2" id="KW-1185">Reference proteome</keyword>
<dbReference type="EMBL" id="KV417506">
    <property type="protein sequence ID" value="KZP28010.1"/>
    <property type="molecule type" value="Genomic_DNA"/>
</dbReference>
<proteinExistence type="predicted"/>
<organism evidence="1 2">
    <name type="scientific">Athelia psychrophila</name>
    <dbReference type="NCBI Taxonomy" id="1759441"/>
    <lineage>
        <taxon>Eukaryota</taxon>
        <taxon>Fungi</taxon>
        <taxon>Dikarya</taxon>
        <taxon>Basidiomycota</taxon>
        <taxon>Agaricomycotina</taxon>
        <taxon>Agaricomycetes</taxon>
        <taxon>Agaricomycetidae</taxon>
        <taxon>Atheliales</taxon>
        <taxon>Atheliaceae</taxon>
        <taxon>Athelia</taxon>
    </lineage>
</organism>
<dbReference type="AlphaFoldDB" id="A0A166R8A1"/>